<evidence type="ECO:0000313" key="1">
    <source>
        <dbReference type="EMBL" id="JAH12090.1"/>
    </source>
</evidence>
<reference evidence="1" key="1">
    <citation type="submission" date="2014-11" db="EMBL/GenBank/DDBJ databases">
        <authorList>
            <person name="Amaro Gonzalez C."/>
        </authorList>
    </citation>
    <scope>NUCLEOTIDE SEQUENCE</scope>
</reference>
<protein>
    <submittedName>
        <fullName evidence="1">Uncharacterized protein</fullName>
    </submittedName>
</protein>
<accession>A0A0E9Q6W9</accession>
<name>A0A0E9Q6W9_ANGAN</name>
<sequence>MVICHWHSRIQKIKGLDLYILGLEIVARFIKSVSRTLISLFHIIVKGSRDALYRIHSYNQT</sequence>
<reference evidence="1" key="2">
    <citation type="journal article" date="2015" name="Fish Shellfish Immunol.">
        <title>Early steps in the European eel (Anguilla anguilla)-Vibrio vulnificus interaction in the gills: Role of the RtxA13 toxin.</title>
        <authorList>
            <person name="Callol A."/>
            <person name="Pajuelo D."/>
            <person name="Ebbesson L."/>
            <person name="Teles M."/>
            <person name="MacKenzie S."/>
            <person name="Amaro C."/>
        </authorList>
    </citation>
    <scope>NUCLEOTIDE SEQUENCE</scope>
</reference>
<dbReference type="AlphaFoldDB" id="A0A0E9Q6W9"/>
<proteinExistence type="predicted"/>
<dbReference type="EMBL" id="GBXM01096487">
    <property type="protein sequence ID" value="JAH12090.1"/>
    <property type="molecule type" value="Transcribed_RNA"/>
</dbReference>
<organism evidence="1">
    <name type="scientific">Anguilla anguilla</name>
    <name type="common">European freshwater eel</name>
    <name type="synonym">Muraena anguilla</name>
    <dbReference type="NCBI Taxonomy" id="7936"/>
    <lineage>
        <taxon>Eukaryota</taxon>
        <taxon>Metazoa</taxon>
        <taxon>Chordata</taxon>
        <taxon>Craniata</taxon>
        <taxon>Vertebrata</taxon>
        <taxon>Euteleostomi</taxon>
        <taxon>Actinopterygii</taxon>
        <taxon>Neopterygii</taxon>
        <taxon>Teleostei</taxon>
        <taxon>Anguilliformes</taxon>
        <taxon>Anguillidae</taxon>
        <taxon>Anguilla</taxon>
    </lineage>
</organism>